<feature type="signal peptide" evidence="2">
    <location>
        <begin position="1"/>
        <end position="21"/>
    </location>
</feature>
<feature type="compositionally biased region" description="Basic residues" evidence="1">
    <location>
        <begin position="98"/>
        <end position="111"/>
    </location>
</feature>
<keyword evidence="2" id="KW-0732">Signal</keyword>
<name>A0A8K0GLR2_IGNLU</name>
<feature type="region of interest" description="Disordered" evidence="1">
    <location>
        <begin position="69"/>
        <end position="125"/>
    </location>
</feature>
<dbReference type="AlphaFoldDB" id="A0A8K0GLR2"/>
<feature type="compositionally biased region" description="Low complexity" evidence="1">
    <location>
        <begin position="86"/>
        <end position="97"/>
    </location>
</feature>
<sequence>MLKFCLLLTIILCCFVSYSIQKAIEPVSFKNIKFSVNSNSTNDRSTTENPVNVTKKQPYQLEFKNVSFSINGSKSHPNGENEKDISSTTSGSSTSSKCNKRNNCRRRLPGRNRRDCCNHGKNNKQ</sequence>
<feature type="chain" id="PRO_5035477820" evidence="2">
    <location>
        <begin position="22"/>
        <end position="125"/>
    </location>
</feature>
<keyword evidence="4" id="KW-1185">Reference proteome</keyword>
<comment type="caution">
    <text evidence="3">The sequence shown here is derived from an EMBL/GenBank/DDBJ whole genome shotgun (WGS) entry which is preliminary data.</text>
</comment>
<evidence type="ECO:0000313" key="4">
    <source>
        <dbReference type="Proteomes" id="UP000801492"/>
    </source>
</evidence>
<evidence type="ECO:0000256" key="2">
    <source>
        <dbReference type="SAM" id="SignalP"/>
    </source>
</evidence>
<dbReference type="Proteomes" id="UP000801492">
    <property type="component" value="Unassembled WGS sequence"/>
</dbReference>
<protein>
    <submittedName>
        <fullName evidence="3">Uncharacterized protein</fullName>
    </submittedName>
</protein>
<gene>
    <name evidence="3" type="ORF">ILUMI_01424</name>
</gene>
<organism evidence="3 4">
    <name type="scientific">Ignelater luminosus</name>
    <name type="common">Cucubano</name>
    <name type="synonym">Pyrophorus luminosus</name>
    <dbReference type="NCBI Taxonomy" id="2038154"/>
    <lineage>
        <taxon>Eukaryota</taxon>
        <taxon>Metazoa</taxon>
        <taxon>Ecdysozoa</taxon>
        <taxon>Arthropoda</taxon>
        <taxon>Hexapoda</taxon>
        <taxon>Insecta</taxon>
        <taxon>Pterygota</taxon>
        <taxon>Neoptera</taxon>
        <taxon>Endopterygota</taxon>
        <taxon>Coleoptera</taxon>
        <taxon>Polyphaga</taxon>
        <taxon>Elateriformia</taxon>
        <taxon>Elateroidea</taxon>
        <taxon>Elateridae</taxon>
        <taxon>Agrypninae</taxon>
        <taxon>Pyrophorini</taxon>
        <taxon>Ignelater</taxon>
    </lineage>
</organism>
<accession>A0A8K0GLR2</accession>
<dbReference type="EMBL" id="VTPC01000683">
    <property type="protein sequence ID" value="KAF2904754.1"/>
    <property type="molecule type" value="Genomic_DNA"/>
</dbReference>
<evidence type="ECO:0000313" key="3">
    <source>
        <dbReference type="EMBL" id="KAF2904754.1"/>
    </source>
</evidence>
<proteinExistence type="predicted"/>
<evidence type="ECO:0000256" key="1">
    <source>
        <dbReference type="SAM" id="MobiDB-lite"/>
    </source>
</evidence>
<reference evidence="3" key="1">
    <citation type="submission" date="2019-08" db="EMBL/GenBank/DDBJ databases">
        <title>The genome of the North American firefly Photinus pyralis.</title>
        <authorList>
            <consortium name="Photinus pyralis genome working group"/>
            <person name="Fallon T.R."/>
            <person name="Sander Lower S.E."/>
            <person name="Weng J.-K."/>
        </authorList>
    </citation>
    <scope>NUCLEOTIDE SEQUENCE</scope>
    <source>
        <strain evidence="3">TRF0915ILg1</strain>
        <tissue evidence="3">Whole body</tissue>
    </source>
</reference>